<evidence type="ECO:0000256" key="3">
    <source>
        <dbReference type="ARBA" id="ARBA00022573"/>
    </source>
</evidence>
<dbReference type="PANTHER" id="PTHR43588">
    <property type="entry name" value="COBALT-PRECORRIN-8 METHYLMUTASE"/>
    <property type="match status" value="1"/>
</dbReference>
<evidence type="ECO:0000256" key="4">
    <source>
        <dbReference type="ARBA" id="ARBA00023235"/>
    </source>
</evidence>
<evidence type="ECO:0000256" key="2">
    <source>
        <dbReference type="ARBA" id="ARBA00009774"/>
    </source>
</evidence>
<comment type="pathway">
    <text evidence="1">Cofactor biosynthesis; adenosylcobalamin biosynthesis.</text>
</comment>
<dbReference type="InterPro" id="IPR003722">
    <property type="entry name" value="Cbl_synth_CobH/CbiC"/>
</dbReference>
<dbReference type="STRING" id="1903952.BIT28_15780"/>
<dbReference type="SUPFAM" id="SSF63965">
    <property type="entry name" value="Precorrin-8X methylmutase CbiC/CobH"/>
    <property type="match status" value="1"/>
</dbReference>
<keyword evidence="7" id="KW-1185">Reference proteome</keyword>
<organism evidence="6 7">
    <name type="scientific">Photobacterium proteolyticum</name>
    <dbReference type="NCBI Taxonomy" id="1903952"/>
    <lineage>
        <taxon>Bacteria</taxon>
        <taxon>Pseudomonadati</taxon>
        <taxon>Pseudomonadota</taxon>
        <taxon>Gammaproteobacteria</taxon>
        <taxon>Vibrionales</taxon>
        <taxon>Vibrionaceae</taxon>
        <taxon>Photobacterium</taxon>
    </lineage>
</organism>
<feature type="domain" description="Cobalamin biosynthesis precorrin-8X methylmutase CobH/CbiC" evidence="5">
    <location>
        <begin position="13"/>
        <end position="214"/>
    </location>
</feature>
<name>A0A1Q9GZC6_9GAMM</name>
<dbReference type="Gene3D" id="3.40.50.10230">
    <property type="entry name" value="Cobalamin biosynthesis CobH/CbiC, precorrin-8X methylmutase"/>
    <property type="match status" value="1"/>
</dbReference>
<dbReference type="PANTHER" id="PTHR43588:SF1">
    <property type="entry name" value="COBALT-PRECORRIN-8 METHYLMUTASE"/>
    <property type="match status" value="1"/>
</dbReference>
<dbReference type="OrthoDB" id="9780708at2"/>
<dbReference type="Pfam" id="PF02570">
    <property type="entry name" value="CbiC"/>
    <property type="match status" value="1"/>
</dbReference>
<dbReference type="GO" id="GO:0016993">
    <property type="term" value="F:precorrin-8X methylmutase activity"/>
    <property type="evidence" value="ECO:0007669"/>
    <property type="project" value="InterPro"/>
</dbReference>
<comment type="caution">
    <text evidence="6">The sequence shown here is derived from an EMBL/GenBank/DDBJ whole genome shotgun (WGS) entry which is preliminary data.</text>
</comment>
<keyword evidence="4" id="KW-0413">Isomerase</keyword>
<keyword evidence="3" id="KW-0169">Cobalamin biosynthesis</keyword>
<dbReference type="EMBL" id="MJIL01000046">
    <property type="protein sequence ID" value="OLQ80532.1"/>
    <property type="molecule type" value="Genomic_DNA"/>
</dbReference>
<dbReference type="GO" id="GO:0009236">
    <property type="term" value="P:cobalamin biosynthetic process"/>
    <property type="evidence" value="ECO:0007669"/>
    <property type="project" value="UniProtKB-UniPathway"/>
</dbReference>
<evidence type="ECO:0000256" key="1">
    <source>
        <dbReference type="ARBA" id="ARBA00004953"/>
    </source>
</evidence>
<sequence length="217" mass="23576">MKSMQQLTRQGRQIEESSFDIIDREIEQIHGGHSFTPAQWAVVRRAIHTTGDFEFEDLFRFSEQATSSGIAALKAGAPIITDVTMITSGLSQQRLSVYGNQAHCFISDAKVIEIAKKEGETRAIWAMRYARDLGLLDGAIVGVGNAPTALFEVLRMVADNEAKPALIVGIPVGFVKAEESKQALTEQHIVPYIASLGRKGGSPLVVSTIHALLTESV</sequence>
<evidence type="ECO:0000259" key="5">
    <source>
        <dbReference type="Pfam" id="PF02570"/>
    </source>
</evidence>
<accession>A0A1Q9GZC6</accession>
<gene>
    <name evidence="6" type="ORF">BIT28_15780</name>
</gene>
<dbReference type="RefSeq" id="WP_075762252.1">
    <property type="nucleotide sequence ID" value="NZ_MJIL01000046.1"/>
</dbReference>
<comment type="similarity">
    <text evidence="2">Belongs to the CobH/CbiC family.</text>
</comment>
<protein>
    <submittedName>
        <fullName evidence="6">Precorrin-8X methylmutase</fullName>
    </submittedName>
</protein>
<reference evidence="6 7" key="1">
    <citation type="submission" date="2016-09" db="EMBL/GenBank/DDBJ databases">
        <title>Photobacterium proteolyticum sp. nov. a protease producing bacterium isolated from ocean sediments of Laizhou Bay.</title>
        <authorList>
            <person name="Li Y."/>
        </authorList>
    </citation>
    <scope>NUCLEOTIDE SEQUENCE [LARGE SCALE GENOMIC DNA]</scope>
    <source>
        <strain evidence="6 7">13-12</strain>
    </source>
</reference>
<evidence type="ECO:0000313" key="6">
    <source>
        <dbReference type="EMBL" id="OLQ80532.1"/>
    </source>
</evidence>
<dbReference type="InterPro" id="IPR036588">
    <property type="entry name" value="CobH/CbiC_sf"/>
</dbReference>
<dbReference type="AlphaFoldDB" id="A0A1Q9GZC6"/>
<dbReference type="Proteomes" id="UP000186905">
    <property type="component" value="Unassembled WGS sequence"/>
</dbReference>
<dbReference type="UniPathway" id="UPA00148"/>
<proteinExistence type="inferred from homology"/>
<evidence type="ECO:0000313" key="7">
    <source>
        <dbReference type="Proteomes" id="UP000186905"/>
    </source>
</evidence>